<dbReference type="InterPro" id="IPR050261">
    <property type="entry name" value="FrsA_esterase"/>
</dbReference>
<protein>
    <submittedName>
        <fullName evidence="2">Dienelactone hydrolase family protein</fullName>
    </submittedName>
</protein>
<name>A0ABS5CK12_9BACL</name>
<dbReference type="RefSeq" id="WP_210663207.1">
    <property type="nucleotide sequence ID" value="NZ_JAGKSP010000016.1"/>
</dbReference>
<keyword evidence="2" id="KW-0378">Hydrolase</keyword>
<gene>
    <name evidence="2" type="ORF">I8J30_26255</name>
</gene>
<comment type="caution">
    <text evidence="2">The sequence shown here is derived from an EMBL/GenBank/DDBJ whole genome shotgun (WGS) entry which is preliminary data.</text>
</comment>
<dbReference type="Gene3D" id="3.40.50.1820">
    <property type="entry name" value="alpha/beta hydrolase"/>
    <property type="match status" value="1"/>
</dbReference>
<dbReference type="PANTHER" id="PTHR22946">
    <property type="entry name" value="DIENELACTONE HYDROLASE DOMAIN-CONTAINING PROTEIN-RELATED"/>
    <property type="match status" value="1"/>
</dbReference>
<evidence type="ECO:0000313" key="3">
    <source>
        <dbReference type="Proteomes" id="UP000673394"/>
    </source>
</evidence>
<evidence type="ECO:0000259" key="1">
    <source>
        <dbReference type="Pfam" id="PF01738"/>
    </source>
</evidence>
<dbReference type="Proteomes" id="UP000673394">
    <property type="component" value="Unassembled WGS sequence"/>
</dbReference>
<dbReference type="InterPro" id="IPR002925">
    <property type="entry name" value="Dienelactn_hydro"/>
</dbReference>
<dbReference type="EMBL" id="JAGKSP010000016">
    <property type="protein sequence ID" value="MBP3966212.1"/>
    <property type="molecule type" value="Genomic_DNA"/>
</dbReference>
<accession>A0ABS5CK12</accession>
<proteinExistence type="predicted"/>
<dbReference type="PANTHER" id="PTHR22946:SF8">
    <property type="entry name" value="ACETYL XYLAN ESTERASE DOMAIN-CONTAINING PROTEIN"/>
    <property type="match status" value="1"/>
</dbReference>
<dbReference type="InterPro" id="IPR029058">
    <property type="entry name" value="AB_hydrolase_fold"/>
</dbReference>
<evidence type="ECO:0000313" key="2">
    <source>
        <dbReference type="EMBL" id="MBP3966212.1"/>
    </source>
</evidence>
<dbReference type="SUPFAM" id="SSF53474">
    <property type="entry name" value="alpha/beta-Hydrolases"/>
    <property type="match status" value="1"/>
</dbReference>
<dbReference type="GO" id="GO:0016787">
    <property type="term" value="F:hydrolase activity"/>
    <property type="evidence" value="ECO:0007669"/>
    <property type="project" value="UniProtKB-KW"/>
</dbReference>
<organism evidence="2 3">
    <name type="scientific">Paenibacillus lignilyticus</name>
    <dbReference type="NCBI Taxonomy" id="1172615"/>
    <lineage>
        <taxon>Bacteria</taxon>
        <taxon>Bacillati</taxon>
        <taxon>Bacillota</taxon>
        <taxon>Bacilli</taxon>
        <taxon>Bacillales</taxon>
        <taxon>Paenibacillaceae</taxon>
        <taxon>Paenibacillus</taxon>
    </lineage>
</organism>
<dbReference type="Pfam" id="PF01738">
    <property type="entry name" value="DLH"/>
    <property type="match status" value="1"/>
</dbReference>
<reference evidence="2 3" key="1">
    <citation type="submission" date="2021-04" db="EMBL/GenBank/DDBJ databases">
        <title>Paenibacillus sp. DLE-14 whole genome sequence.</title>
        <authorList>
            <person name="Ham Y.J."/>
        </authorList>
    </citation>
    <scope>NUCLEOTIDE SEQUENCE [LARGE SCALE GENOMIC DNA]</scope>
    <source>
        <strain evidence="2 3">DLE-14</strain>
    </source>
</reference>
<feature type="domain" description="Dienelactone hydrolase" evidence="1">
    <location>
        <begin position="143"/>
        <end position="268"/>
    </location>
</feature>
<sequence>MKSLFGNYLPLAMNAIEKCSFPLSFLAYEGADIDSWRSTTRAKVMELLSYQADPCPMQARVDRSYVKDGLVVEHVSYDQPFGPRTEGILLYPSERTGKLPAVVALHDHGGFKYFGKEKLVELDDEPEIMREFKQAAYEGSSWATKLAKRGYVVFVPDVFLWGSRKTDVESVPEEYVLPVLREAPGSRAYIEAYNRFAGEYESMVAKTLFLAGTTWTGIMAYEDRRAVDYLLTRPEVDGDRIGCGGLSGGGLRTIYLAGLDDRIKCAVCVGFMSTNREVVAHRIQRHTWMMHVPHLSSYLDMPDILSLSGPHAVMVQYDIDDPLWTIEGQEESDRKLKAIYEKMGAGDRYRGLFYPGPHKFDNQMQEDAFRWLDQWLFNDGNTAR</sequence>
<keyword evidence="3" id="KW-1185">Reference proteome</keyword>